<dbReference type="InterPro" id="IPR017900">
    <property type="entry name" value="4Fe4S_Fe_S_CS"/>
</dbReference>
<dbReference type="EMBL" id="LAZR01010786">
    <property type="protein sequence ID" value="KKM65067.1"/>
    <property type="molecule type" value="Genomic_DNA"/>
</dbReference>
<dbReference type="SUPFAM" id="SSF54292">
    <property type="entry name" value="2Fe-2S ferredoxin-like"/>
    <property type="match status" value="1"/>
</dbReference>
<dbReference type="Gene3D" id="3.30.70.20">
    <property type="match status" value="1"/>
</dbReference>
<dbReference type="Pfam" id="PF12838">
    <property type="entry name" value="Fer4_7"/>
    <property type="match status" value="1"/>
</dbReference>
<name>A0A0F9M789_9ZZZZ</name>
<dbReference type="Gene3D" id="3.10.20.740">
    <property type="match status" value="1"/>
</dbReference>
<feature type="non-terminal residue" evidence="3">
    <location>
        <position position="1"/>
    </location>
</feature>
<reference evidence="3" key="1">
    <citation type="journal article" date="2015" name="Nature">
        <title>Complex archaea that bridge the gap between prokaryotes and eukaryotes.</title>
        <authorList>
            <person name="Spang A."/>
            <person name="Saw J.H."/>
            <person name="Jorgensen S.L."/>
            <person name="Zaremba-Niedzwiedzka K."/>
            <person name="Martijn J."/>
            <person name="Lind A.E."/>
            <person name="van Eijk R."/>
            <person name="Schleper C."/>
            <person name="Guy L."/>
            <person name="Ettema T.J."/>
        </authorList>
    </citation>
    <scope>NUCLEOTIDE SEQUENCE</scope>
</reference>
<dbReference type="SUPFAM" id="SSF54862">
    <property type="entry name" value="4Fe-4S ferredoxins"/>
    <property type="match status" value="1"/>
</dbReference>
<dbReference type="AlphaFoldDB" id="A0A0F9M789"/>
<protein>
    <recommendedName>
        <fullName evidence="2">4Fe-4S ferredoxin-type domain-containing protein</fullName>
    </recommendedName>
</protein>
<dbReference type="PROSITE" id="PS00198">
    <property type="entry name" value="4FE4S_FER_1"/>
    <property type="match status" value="1"/>
</dbReference>
<feature type="compositionally biased region" description="Gly residues" evidence="1">
    <location>
        <begin position="197"/>
        <end position="206"/>
    </location>
</feature>
<evidence type="ECO:0000313" key="3">
    <source>
        <dbReference type="EMBL" id="KKM65067.1"/>
    </source>
</evidence>
<evidence type="ECO:0000256" key="1">
    <source>
        <dbReference type="SAM" id="MobiDB-lite"/>
    </source>
</evidence>
<feature type="domain" description="4Fe-4S ferredoxin-type" evidence="2">
    <location>
        <begin position="132"/>
        <end position="162"/>
    </location>
</feature>
<sequence>LGVWIPTLCHHPAVADAATCRVCMVELDRGDWKQLVTACNYPVRRDLAVSVSSEAAVAARRGVMELLLARAPDNEQLRALGERMGVEGTPYPTVSTTQRDCILCGLCTAVCEEVIGAAAIGFAGRGADRAVSAPFRQASEDCIGCGACAFVCPGDDPGPHPHGHRRGGDLPLQEPRQATDVRELWRPSGLRAHRRGGAGQGQGGLGEVPPLSAVVSGVPAPGHRPGDDVARKHQTKRVRLNSGPGCVAYRPHEARTPTRTEYGLIACVYRVE</sequence>
<gene>
    <name evidence="3" type="ORF">LCGC14_1495040</name>
</gene>
<dbReference type="GO" id="GO:0051536">
    <property type="term" value="F:iron-sulfur cluster binding"/>
    <property type="evidence" value="ECO:0007669"/>
    <property type="project" value="InterPro"/>
</dbReference>
<comment type="caution">
    <text evidence="3">The sequence shown here is derived from an EMBL/GenBank/DDBJ whole genome shotgun (WGS) entry which is preliminary data.</text>
</comment>
<accession>A0A0F9M789</accession>
<evidence type="ECO:0000259" key="2">
    <source>
        <dbReference type="PROSITE" id="PS51379"/>
    </source>
</evidence>
<feature type="domain" description="4Fe-4S ferredoxin-type" evidence="2">
    <location>
        <begin position="90"/>
        <end position="123"/>
    </location>
</feature>
<proteinExistence type="predicted"/>
<dbReference type="InterPro" id="IPR017896">
    <property type="entry name" value="4Fe4S_Fe-S-bd"/>
</dbReference>
<feature type="region of interest" description="Disordered" evidence="1">
    <location>
        <begin position="186"/>
        <end position="235"/>
    </location>
</feature>
<organism evidence="3">
    <name type="scientific">marine sediment metagenome</name>
    <dbReference type="NCBI Taxonomy" id="412755"/>
    <lineage>
        <taxon>unclassified sequences</taxon>
        <taxon>metagenomes</taxon>
        <taxon>ecological metagenomes</taxon>
    </lineage>
</organism>
<dbReference type="InterPro" id="IPR036010">
    <property type="entry name" value="2Fe-2S_ferredoxin-like_sf"/>
</dbReference>
<dbReference type="PROSITE" id="PS51379">
    <property type="entry name" value="4FE4S_FER_2"/>
    <property type="match status" value="2"/>
</dbReference>